<dbReference type="Proteomes" id="UP000275078">
    <property type="component" value="Unassembled WGS sequence"/>
</dbReference>
<evidence type="ECO:0000313" key="2">
    <source>
        <dbReference type="Proteomes" id="UP000275078"/>
    </source>
</evidence>
<dbReference type="Gene3D" id="3.30.1330.40">
    <property type="entry name" value="RutC-like"/>
    <property type="match status" value="1"/>
</dbReference>
<sequence>MATKQIHTTSNPYERLFGYSRAIRKGPFIFISGTTCIPASGADSAPPASAYEQTKMAYQNAVDALLALGGKVEDVVRVRMYVRDEADCDEVGRGMKEFFEGMAGGEVGFAATMVAGLRFVRGELLVEVEVDAVGDL</sequence>
<dbReference type="STRING" id="1160509.A0A3N4ILT3"/>
<dbReference type="InterPro" id="IPR006175">
    <property type="entry name" value="YjgF/YER057c/UK114"/>
</dbReference>
<dbReference type="EMBL" id="ML119655">
    <property type="protein sequence ID" value="RPA85090.1"/>
    <property type="molecule type" value="Genomic_DNA"/>
</dbReference>
<dbReference type="Pfam" id="PF01042">
    <property type="entry name" value="Ribonuc_L-PSP"/>
    <property type="match status" value="1"/>
</dbReference>
<dbReference type="PANTHER" id="PTHR43857">
    <property type="entry name" value="BLR7761 PROTEIN"/>
    <property type="match status" value="1"/>
</dbReference>
<gene>
    <name evidence="1" type="ORF">BJ508DRAFT_359183</name>
</gene>
<evidence type="ECO:0000313" key="1">
    <source>
        <dbReference type="EMBL" id="RPA85090.1"/>
    </source>
</evidence>
<name>A0A3N4ILT3_ASCIM</name>
<dbReference type="InterPro" id="IPR035959">
    <property type="entry name" value="RutC-like_sf"/>
</dbReference>
<reference evidence="1 2" key="1">
    <citation type="journal article" date="2018" name="Nat. Ecol. Evol.">
        <title>Pezizomycetes genomes reveal the molecular basis of ectomycorrhizal truffle lifestyle.</title>
        <authorList>
            <person name="Murat C."/>
            <person name="Payen T."/>
            <person name="Noel B."/>
            <person name="Kuo A."/>
            <person name="Morin E."/>
            <person name="Chen J."/>
            <person name="Kohler A."/>
            <person name="Krizsan K."/>
            <person name="Balestrini R."/>
            <person name="Da Silva C."/>
            <person name="Montanini B."/>
            <person name="Hainaut M."/>
            <person name="Levati E."/>
            <person name="Barry K.W."/>
            <person name="Belfiori B."/>
            <person name="Cichocki N."/>
            <person name="Clum A."/>
            <person name="Dockter R.B."/>
            <person name="Fauchery L."/>
            <person name="Guy J."/>
            <person name="Iotti M."/>
            <person name="Le Tacon F."/>
            <person name="Lindquist E.A."/>
            <person name="Lipzen A."/>
            <person name="Malagnac F."/>
            <person name="Mello A."/>
            <person name="Molinier V."/>
            <person name="Miyauchi S."/>
            <person name="Poulain J."/>
            <person name="Riccioni C."/>
            <person name="Rubini A."/>
            <person name="Sitrit Y."/>
            <person name="Splivallo R."/>
            <person name="Traeger S."/>
            <person name="Wang M."/>
            <person name="Zifcakova L."/>
            <person name="Wipf D."/>
            <person name="Zambonelli A."/>
            <person name="Paolocci F."/>
            <person name="Nowrousian M."/>
            <person name="Ottonello S."/>
            <person name="Baldrian P."/>
            <person name="Spatafora J.W."/>
            <person name="Henrissat B."/>
            <person name="Nagy L.G."/>
            <person name="Aury J.M."/>
            <person name="Wincker P."/>
            <person name="Grigoriev I.V."/>
            <person name="Bonfante P."/>
            <person name="Martin F.M."/>
        </authorList>
    </citation>
    <scope>NUCLEOTIDE SEQUENCE [LARGE SCALE GENOMIC DNA]</scope>
    <source>
        <strain evidence="1 2">RN42</strain>
    </source>
</reference>
<accession>A0A3N4ILT3</accession>
<dbReference type="SUPFAM" id="SSF55298">
    <property type="entry name" value="YjgF-like"/>
    <property type="match status" value="1"/>
</dbReference>
<dbReference type="OrthoDB" id="686384at2759"/>
<dbReference type="AlphaFoldDB" id="A0A3N4ILT3"/>
<organism evidence="1 2">
    <name type="scientific">Ascobolus immersus RN42</name>
    <dbReference type="NCBI Taxonomy" id="1160509"/>
    <lineage>
        <taxon>Eukaryota</taxon>
        <taxon>Fungi</taxon>
        <taxon>Dikarya</taxon>
        <taxon>Ascomycota</taxon>
        <taxon>Pezizomycotina</taxon>
        <taxon>Pezizomycetes</taxon>
        <taxon>Pezizales</taxon>
        <taxon>Ascobolaceae</taxon>
        <taxon>Ascobolus</taxon>
    </lineage>
</organism>
<dbReference type="PANTHER" id="PTHR43857:SF1">
    <property type="entry name" value="YJGH FAMILY PROTEIN"/>
    <property type="match status" value="1"/>
</dbReference>
<proteinExistence type="predicted"/>
<keyword evidence="2" id="KW-1185">Reference proteome</keyword>
<protein>
    <submittedName>
        <fullName evidence="1">YjgF-like protein</fullName>
    </submittedName>
</protein>